<accession>A0AAN6E4Z5</accession>
<evidence type="ECO:0008006" key="4">
    <source>
        <dbReference type="Google" id="ProtNLM"/>
    </source>
</evidence>
<proteinExistence type="predicted"/>
<evidence type="ECO:0000313" key="3">
    <source>
        <dbReference type="Proteomes" id="UP001203852"/>
    </source>
</evidence>
<reference evidence="2" key="1">
    <citation type="journal article" date="2022" name="bioRxiv">
        <title>Deciphering the potential niche of two novel black yeast fungi from a biological soil crust based on their genomes, phenotypes, and melanin regulation.</title>
        <authorList>
            <consortium name="DOE Joint Genome Institute"/>
            <person name="Carr E.C."/>
            <person name="Barton Q."/>
            <person name="Grambo S."/>
            <person name="Sullivan M."/>
            <person name="Renfro C.M."/>
            <person name="Kuo A."/>
            <person name="Pangilinan J."/>
            <person name="Lipzen A."/>
            <person name="Keymanesh K."/>
            <person name="Savage E."/>
            <person name="Barry K."/>
            <person name="Grigoriev I.V."/>
            <person name="Riekhof W.R."/>
            <person name="Harris S.S."/>
        </authorList>
    </citation>
    <scope>NUCLEOTIDE SEQUENCE</scope>
    <source>
        <strain evidence="2">JF 03-4F</strain>
    </source>
</reference>
<feature type="compositionally biased region" description="Basic and acidic residues" evidence="1">
    <location>
        <begin position="154"/>
        <end position="185"/>
    </location>
</feature>
<comment type="caution">
    <text evidence="2">The sequence shown here is derived from an EMBL/GenBank/DDBJ whole genome shotgun (WGS) entry which is preliminary data.</text>
</comment>
<evidence type="ECO:0000313" key="2">
    <source>
        <dbReference type="EMBL" id="KAI1617252.1"/>
    </source>
</evidence>
<sequence length="473" mass="52013">MSGIEIGIAVVGAVAALITAYKDGGSIVSNIKERRKAKGALPPSIALEESLQEGQEEIEKIAAKGIQRFGTEFEQGDDIAHRALQALTIEVQASFLRHLTLASKDDNMTDFETCIDSAIEARLKAVTILNELYIRQQKRSSLRSEPDLSISRLSPHEAKEPSKDAGESRELKESKNPADTKKRSDTLTTEVGTPPSPMRSRKSSWKVFKPLNRTPSTEEVKDNSSALAIPRSSTSKSTSPILSPRATMSSSPGSMNLGDRRLQIMTPPLSPASTFSPADVLTAAGLCKGAYYVQNAVYDKALQVAMKNLQWACHCRKCPFATPADRDERGRPRFDDSIHEASKLRFRSLLLFKSHLAPNQKKGRFYKCLICLLSGDSSSAFTGEQHLFEHISHHQGALIDDVELYGPICLEPTGIRAGSERTFDLCFSNNPRHSVLPSAIELADTGIAEADSLEVADNDDEVYRNQWLDEGRR</sequence>
<name>A0AAN6E4Z5_9EURO</name>
<protein>
    <recommendedName>
        <fullName evidence="4">C2H2-type domain-containing protein</fullName>
    </recommendedName>
</protein>
<gene>
    <name evidence="2" type="ORF">EDD36DRAFT_158547</name>
</gene>
<dbReference type="AlphaFoldDB" id="A0AAN6E4Z5"/>
<evidence type="ECO:0000256" key="1">
    <source>
        <dbReference type="SAM" id="MobiDB-lite"/>
    </source>
</evidence>
<keyword evidence="3" id="KW-1185">Reference proteome</keyword>
<feature type="region of interest" description="Disordered" evidence="1">
    <location>
        <begin position="140"/>
        <end position="256"/>
    </location>
</feature>
<dbReference type="EMBL" id="MU404351">
    <property type="protein sequence ID" value="KAI1617252.1"/>
    <property type="molecule type" value="Genomic_DNA"/>
</dbReference>
<dbReference type="Proteomes" id="UP001203852">
    <property type="component" value="Unassembled WGS sequence"/>
</dbReference>
<organism evidence="2 3">
    <name type="scientific">Exophiala viscosa</name>
    <dbReference type="NCBI Taxonomy" id="2486360"/>
    <lineage>
        <taxon>Eukaryota</taxon>
        <taxon>Fungi</taxon>
        <taxon>Dikarya</taxon>
        <taxon>Ascomycota</taxon>
        <taxon>Pezizomycotina</taxon>
        <taxon>Eurotiomycetes</taxon>
        <taxon>Chaetothyriomycetidae</taxon>
        <taxon>Chaetothyriales</taxon>
        <taxon>Herpotrichiellaceae</taxon>
        <taxon>Exophiala</taxon>
    </lineage>
</organism>